<dbReference type="Proteomes" id="UP000326554">
    <property type="component" value="Unassembled WGS sequence"/>
</dbReference>
<accession>A0A5J5GQY2</accession>
<dbReference type="EMBL" id="VYQE01000001">
    <property type="protein sequence ID" value="KAA9010163.1"/>
    <property type="molecule type" value="Genomic_DNA"/>
</dbReference>
<dbReference type="AlphaFoldDB" id="A0A5J5GQY2"/>
<proteinExistence type="predicted"/>
<evidence type="ECO:0000313" key="1">
    <source>
        <dbReference type="EMBL" id="KAA9010163.1"/>
    </source>
</evidence>
<protein>
    <submittedName>
        <fullName evidence="1">Uncharacterized protein</fullName>
    </submittedName>
</protein>
<dbReference type="RefSeq" id="WP_150443647.1">
    <property type="nucleotide sequence ID" value="NZ_VYQE01000001.1"/>
</dbReference>
<sequence length="63" mass="6918">MTDQQREKVTATDGEGREYEVYLEGDGDKPNARLASGLTVEAISRDVFAMPATGTLLRRVDDT</sequence>
<evidence type="ECO:0000313" key="2">
    <source>
        <dbReference type="Proteomes" id="UP000326554"/>
    </source>
</evidence>
<gene>
    <name evidence="1" type="ORF">F3S47_02620</name>
</gene>
<keyword evidence="2" id="KW-1185">Reference proteome</keyword>
<comment type="caution">
    <text evidence="1">The sequence shown here is derived from an EMBL/GenBank/DDBJ whole genome shotgun (WGS) entry which is preliminary data.</text>
</comment>
<reference evidence="1 2" key="1">
    <citation type="submission" date="2019-09" db="EMBL/GenBank/DDBJ databases">
        <authorList>
            <person name="Park J.-S."/>
            <person name="Choi H.-J."/>
        </authorList>
    </citation>
    <scope>NUCLEOTIDE SEQUENCE [LARGE SCALE GENOMIC DNA]</scope>
    <source>
        <strain evidence="1 2">176SS1-4</strain>
    </source>
</reference>
<organism evidence="1 2">
    <name type="scientific">Histidinibacterium aquaticum</name>
    <dbReference type="NCBI Taxonomy" id="2613962"/>
    <lineage>
        <taxon>Bacteria</taxon>
        <taxon>Pseudomonadati</taxon>
        <taxon>Pseudomonadota</taxon>
        <taxon>Alphaproteobacteria</taxon>
        <taxon>Rhodobacterales</taxon>
        <taxon>Paracoccaceae</taxon>
        <taxon>Histidinibacterium</taxon>
    </lineage>
</organism>
<name>A0A5J5GQY2_9RHOB</name>